<keyword evidence="1" id="KW-0812">Transmembrane</keyword>
<dbReference type="AlphaFoldDB" id="A0A8J3N7K6"/>
<name>A0A8J3N7K6_9CHLR</name>
<keyword evidence="1" id="KW-1133">Transmembrane helix</keyword>
<dbReference type="RefSeq" id="WP_220209291.1">
    <property type="nucleotide sequence ID" value="NZ_BNJK01000002.1"/>
</dbReference>
<sequence>MIEIGPWDIWIGAIVVVSLIAAAIIYLIGHARIKDDVTDEQVIAEAIGSAEKPDKVE</sequence>
<evidence type="ECO:0000313" key="2">
    <source>
        <dbReference type="EMBL" id="GHO98575.1"/>
    </source>
</evidence>
<dbReference type="EMBL" id="BNJK01000002">
    <property type="protein sequence ID" value="GHO98575.1"/>
    <property type="molecule type" value="Genomic_DNA"/>
</dbReference>
<reference evidence="2" key="1">
    <citation type="submission" date="2020-10" db="EMBL/GenBank/DDBJ databases">
        <title>Taxonomic study of unclassified bacteria belonging to the class Ktedonobacteria.</title>
        <authorList>
            <person name="Yabe S."/>
            <person name="Wang C.M."/>
            <person name="Zheng Y."/>
            <person name="Sakai Y."/>
            <person name="Cavaletti L."/>
            <person name="Monciardini P."/>
            <person name="Donadio S."/>
        </authorList>
    </citation>
    <scope>NUCLEOTIDE SEQUENCE</scope>
    <source>
        <strain evidence="2">ID150040</strain>
    </source>
</reference>
<keyword evidence="3" id="KW-1185">Reference proteome</keyword>
<evidence type="ECO:0000313" key="3">
    <source>
        <dbReference type="Proteomes" id="UP000597444"/>
    </source>
</evidence>
<comment type="caution">
    <text evidence="2">The sequence shown here is derived from an EMBL/GenBank/DDBJ whole genome shotgun (WGS) entry which is preliminary data.</text>
</comment>
<protein>
    <submittedName>
        <fullName evidence="2">Uncharacterized protein</fullName>
    </submittedName>
</protein>
<gene>
    <name evidence="2" type="ORF">KSF_086230</name>
</gene>
<proteinExistence type="predicted"/>
<evidence type="ECO:0000256" key="1">
    <source>
        <dbReference type="SAM" id="Phobius"/>
    </source>
</evidence>
<accession>A0A8J3N7K6</accession>
<organism evidence="2 3">
    <name type="scientific">Reticulibacter mediterranei</name>
    <dbReference type="NCBI Taxonomy" id="2778369"/>
    <lineage>
        <taxon>Bacteria</taxon>
        <taxon>Bacillati</taxon>
        <taxon>Chloroflexota</taxon>
        <taxon>Ktedonobacteria</taxon>
        <taxon>Ktedonobacterales</taxon>
        <taxon>Reticulibacteraceae</taxon>
        <taxon>Reticulibacter</taxon>
    </lineage>
</organism>
<keyword evidence="1" id="KW-0472">Membrane</keyword>
<feature type="transmembrane region" description="Helical" evidence="1">
    <location>
        <begin position="6"/>
        <end position="28"/>
    </location>
</feature>
<dbReference type="Proteomes" id="UP000597444">
    <property type="component" value="Unassembled WGS sequence"/>
</dbReference>